<dbReference type="InterPro" id="IPR002645">
    <property type="entry name" value="STAS_dom"/>
</dbReference>
<comment type="caution">
    <text evidence="4">The sequence shown here is derived from an EMBL/GenBank/DDBJ whole genome shotgun (WGS) entry which is preliminary data.</text>
</comment>
<dbReference type="InterPro" id="IPR036513">
    <property type="entry name" value="STAS_dom_sf"/>
</dbReference>
<dbReference type="Gene3D" id="3.30.750.24">
    <property type="entry name" value="STAS domain"/>
    <property type="match status" value="1"/>
</dbReference>
<evidence type="ECO:0000259" key="3">
    <source>
        <dbReference type="PROSITE" id="PS50801"/>
    </source>
</evidence>
<feature type="domain" description="STAS" evidence="3">
    <location>
        <begin position="3"/>
        <end position="103"/>
    </location>
</feature>
<organism evidence="4 5">
    <name type="scientific">Azospira oryzae</name>
    <dbReference type="NCBI Taxonomy" id="146939"/>
    <lineage>
        <taxon>Bacteria</taxon>
        <taxon>Pseudomonadati</taxon>
        <taxon>Pseudomonadota</taxon>
        <taxon>Betaproteobacteria</taxon>
        <taxon>Rhodocyclales</taxon>
        <taxon>Rhodocyclaceae</taxon>
        <taxon>Azospira</taxon>
    </lineage>
</organism>
<evidence type="ECO:0000313" key="5">
    <source>
        <dbReference type="Proteomes" id="UP000292136"/>
    </source>
</evidence>
<dbReference type="CDD" id="cd07043">
    <property type="entry name" value="STAS_anti-anti-sigma_factors"/>
    <property type="match status" value="1"/>
</dbReference>
<evidence type="ECO:0000256" key="1">
    <source>
        <dbReference type="ARBA" id="ARBA00009013"/>
    </source>
</evidence>
<dbReference type="Proteomes" id="UP000292136">
    <property type="component" value="Unassembled WGS sequence"/>
</dbReference>
<accession>A0ABY0ISD4</accession>
<gene>
    <name evidence="4" type="ORF">EV678_1306</name>
</gene>
<dbReference type="NCBIfam" id="TIGR00377">
    <property type="entry name" value="ant_ant_sig"/>
    <property type="match status" value="1"/>
</dbReference>
<sequence length="103" mass="11459">MDNQAEIRQQDGECSLVLEGRLDYSNTVNFHSRCNSLIAMPEASRVILDCGKLTYIDSSGIGALMVINDRVTREGKSLELHNCSSDVKKVLKLVNLHKVLKLV</sequence>
<dbReference type="InterPro" id="IPR003658">
    <property type="entry name" value="Anti-sigma_ant"/>
</dbReference>
<dbReference type="SUPFAM" id="SSF52091">
    <property type="entry name" value="SpoIIaa-like"/>
    <property type="match status" value="1"/>
</dbReference>
<dbReference type="PANTHER" id="PTHR33495">
    <property type="entry name" value="ANTI-SIGMA FACTOR ANTAGONIST TM_1081-RELATED-RELATED"/>
    <property type="match status" value="1"/>
</dbReference>
<evidence type="ECO:0000313" key="4">
    <source>
        <dbReference type="EMBL" id="RZT90489.1"/>
    </source>
</evidence>
<dbReference type="RefSeq" id="WP_130458910.1">
    <property type="nucleotide sequence ID" value="NZ_SHKM01000001.1"/>
</dbReference>
<dbReference type="PROSITE" id="PS50801">
    <property type="entry name" value="STAS"/>
    <property type="match status" value="1"/>
</dbReference>
<comment type="similarity">
    <text evidence="1 2">Belongs to the anti-sigma-factor antagonist family.</text>
</comment>
<name>A0ABY0ISD4_9RHOO</name>
<dbReference type="EMBL" id="SHKM01000001">
    <property type="protein sequence ID" value="RZT90489.1"/>
    <property type="molecule type" value="Genomic_DNA"/>
</dbReference>
<dbReference type="PANTHER" id="PTHR33495:SF15">
    <property type="entry name" value="STAS DOMAIN-CONTAINING PROTEIN"/>
    <property type="match status" value="1"/>
</dbReference>
<protein>
    <recommendedName>
        <fullName evidence="2">Anti-sigma factor antagonist</fullName>
    </recommendedName>
</protein>
<evidence type="ECO:0000256" key="2">
    <source>
        <dbReference type="RuleBase" id="RU003749"/>
    </source>
</evidence>
<proteinExistence type="inferred from homology"/>
<dbReference type="Pfam" id="PF01740">
    <property type="entry name" value="STAS"/>
    <property type="match status" value="1"/>
</dbReference>
<keyword evidence="5" id="KW-1185">Reference proteome</keyword>
<reference evidence="4 5" key="1">
    <citation type="submission" date="2019-02" db="EMBL/GenBank/DDBJ databases">
        <title>Genomic Encyclopedia of Type Strains, Phase IV (KMG-IV): sequencing the most valuable type-strain genomes for metagenomic binning, comparative biology and taxonomic classification.</title>
        <authorList>
            <person name="Goeker M."/>
        </authorList>
    </citation>
    <scope>NUCLEOTIDE SEQUENCE [LARGE SCALE GENOMIC DNA]</scope>
    <source>
        <strain evidence="4 5">DSM 21223</strain>
    </source>
</reference>